<organism evidence="3 4">
    <name type="scientific">Denitrobaculum tricleocarpae</name>
    <dbReference type="NCBI Taxonomy" id="2591009"/>
    <lineage>
        <taxon>Bacteria</taxon>
        <taxon>Pseudomonadati</taxon>
        <taxon>Pseudomonadota</taxon>
        <taxon>Alphaproteobacteria</taxon>
        <taxon>Rhodospirillales</taxon>
        <taxon>Rhodospirillaceae</taxon>
        <taxon>Denitrobaculum</taxon>
    </lineage>
</organism>
<proteinExistence type="predicted"/>
<reference evidence="3 4" key="1">
    <citation type="submission" date="2019-06" db="EMBL/GenBank/DDBJ databases">
        <title>Whole genome sequence for Rhodospirillaceae sp. R148.</title>
        <authorList>
            <person name="Wang G."/>
        </authorList>
    </citation>
    <scope>NUCLEOTIDE SEQUENCE [LARGE SCALE GENOMIC DNA]</scope>
    <source>
        <strain evidence="3 4">R148</strain>
    </source>
</reference>
<gene>
    <name evidence="3" type="ORF">FKG95_28860</name>
</gene>
<sequence length="114" mass="12533">MNAFGIDIADFGSFKFFSNTLRVSIDGDEFFDVFKNFRGADGNELFLGLFDEDSSFTSVTFAATTRLPDFIGFDRLQYGLIEATPVSEPATLALFGLGLAGLGVLRRRKSRARA</sequence>
<keyword evidence="1" id="KW-0472">Membrane</keyword>
<keyword evidence="4" id="KW-1185">Reference proteome</keyword>
<evidence type="ECO:0000313" key="3">
    <source>
        <dbReference type="EMBL" id="TQV69752.1"/>
    </source>
</evidence>
<evidence type="ECO:0000313" key="4">
    <source>
        <dbReference type="Proteomes" id="UP000315252"/>
    </source>
</evidence>
<dbReference type="Proteomes" id="UP000315252">
    <property type="component" value="Unassembled WGS sequence"/>
</dbReference>
<feature type="domain" description="Ice-binding protein C-terminal" evidence="2">
    <location>
        <begin position="85"/>
        <end position="108"/>
    </location>
</feature>
<name>A0A545SXQ3_9PROT</name>
<dbReference type="Pfam" id="PF07589">
    <property type="entry name" value="PEP-CTERM"/>
    <property type="match status" value="1"/>
</dbReference>
<dbReference type="NCBIfam" id="TIGR02595">
    <property type="entry name" value="PEP_CTERM"/>
    <property type="match status" value="1"/>
</dbReference>
<comment type="caution">
    <text evidence="3">The sequence shown here is derived from an EMBL/GenBank/DDBJ whole genome shotgun (WGS) entry which is preliminary data.</text>
</comment>
<keyword evidence="1" id="KW-0812">Transmembrane</keyword>
<evidence type="ECO:0000256" key="1">
    <source>
        <dbReference type="SAM" id="Phobius"/>
    </source>
</evidence>
<dbReference type="AlphaFoldDB" id="A0A545SXQ3"/>
<feature type="transmembrane region" description="Helical" evidence="1">
    <location>
        <begin position="86"/>
        <end position="105"/>
    </location>
</feature>
<dbReference type="InterPro" id="IPR013424">
    <property type="entry name" value="Ice-binding_C"/>
</dbReference>
<protein>
    <submittedName>
        <fullName evidence="3">PEP-CTERM sorting domain-containing protein</fullName>
    </submittedName>
</protein>
<accession>A0A545SXQ3</accession>
<evidence type="ECO:0000259" key="2">
    <source>
        <dbReference type="Pfam" id="PF07589"/>
    </source>
</evidence>
<keyword evidence="1" id="KW-1133">Transmembrane helix</keyword>
<dbReference type="EMBL" id="VHSH01000021">
    <property type="protein sequence ID" value="TQV69752.1"/>
    <property type="molecule type" value="Genomic_DNA"/>
</dbReference>